<accession>A0A6J6DK60</accession>
<dbReference type="PANTHER" id="PTHR30349:SF81">
    <property type="entry name" value="TYROSINE RECOMBINASE XERC"/>
    <property type="match status" value="1"/>
</dbReference>
<dbReference type="InterPro" id="IPR023009">
    <property type="entry name" value="Tyrosine_recombinase_XerC/XerD"/>
</dbReference>
<dbReference type="InterPro" id="IPR002104">
    <property type="entry name" value="Integrase_catalytic"/>
</dbReference>
<keyword evidence="8" id="KW-0131">Cell cycle</keyword>
<keyword evidence="5" id="KW-0229">DNA integration</keyword>
<dbReference type="Pfam" id="PF00589">
    <property type="entry name" value="Phage_integrase"/>
    <property type="match status" value="1"/>
</dbReference>
<keyword evidence="6" id="KW-0238">DNA-binding</keyword>
<feature type="domain" description="Core-binding (CB)" evidence="10">
    <location>
        <begin position="7"/>
        <end position="85"/>
    </location>
</feature>
<keyword evidence="7" id="KW-0233">DNA recombination</keyword>
<dbReference type="InterPro" id="IPR013762">
    <property type="entry name" value="Integrase-like_cat_sf"/>
</dbReference>
<evidence type="ECO:0000256" key="4">
    <source>
        <dbReference type="ARBA" id="ARBA00022829"/>
    </source>
</evidence>
<evidence type="ECO:0000256" key="8">
    <source>
        <dbReference type="ARBA" id="ARBA00023306"/>
    </source>
</evidence>
<name>A0A6J6DK60_9ZZZZ</name>
<dbReference type="GO" id="GO:0015074">
    <property type="term" value="P:DNA integration"/>
    <property type="evidence" value="ECO:0007669"/>
    <property type="project" value="UniProtKB-KW"/>
</dbReference>
<dbReference type="InterPro" id="IPR050090">
    <property type="entry name" value="Tyrosine_recombinase_XerCD"/>
</dbReference>
<feature type="domain" description="Tyr recombinase" evidence="9">
    <location>
        <begin position="104"/>
        <end position="289"/>
    </location>
</feature>
<dbReference type="GO" id="GO:0006310">
    <property type="term" value="P:DNA recombination"/>
    <property type="evidence" value="ECO:0007669"/>
    <property type="project" value="UniProtKB-KW"/>
</dbReference>
<protein>
    <submittedName>
        <fullName evidence="11">Unannotated protein</fullName>
    </submittedName>
</protein>
<dbReference type="GO" id="GO:0051301">
    <property type="term" value="P:cell division"/>
    <property type="evidence" value="ECO:0007669"/>
    <property type="project" value="UniProtKB-KW"/>
</dbReference>
<dbReference type="Gene3D" id="1.10.150.130">
    <property type="match status" value="1"/>
</dbReference>
<dbReference type="EMBL" id="CAEZTJ010000029">
    <property type="protein sequence ID" value="CAB4563716.1"/>
    <property type="molecule type" value="Genomic_DNA"/>
</dbReference>
<dbReference type="PANTHER" id="PTHR30349">
    <property type="entry name" value="PHAGE INTEGRASE-RELATED"/>
    <property type="match status" value="1"/>
</dbReference>
<dbReference type="CDD" id="cd00798">
    <property type="entry name" value="INT_XerDC_C"/>
    <property type="match status" value="1"/>
</dbReference>
<dbReference type="InterPro" id="IPR044068">
    <property type="entry name" value="CB"/>
</dbReference>
<dbReference type="Gene3D" id="1.10.443.10">
    <property type="entry name" value="Intergrase catalytic core"/>
    <property type="match status" value="1"/>
</dbReference>
<evidence type="ECO:0000259" key="9">
    <source>
        <dbReference type="PROSITE" id="PS51898"/>
    </source>
</evidence>
<dbReference type="GO" id="GO:0003677">
    <property type="term" value="F:DNA binding"/>
    <property type="evidence" value="ECO:0007669"/>
    <property type="project" value="UniProtKB-KW"/>
</dbReference>
<reference evidence="11" key="1">
    <citation type="submission" date="2020-05" db="EMBL/GenBank/DDBJ databases">
        <authorList>
            <person name="Chiriac C."/>
            <person name="Salcher M."/>
            <person name="Ghai R."/>
            <person name="Kavagutti S V."/>
        </authorList>
    </citation>
    <scope>NUCLEOTIDE SEQUENCE</scope>
</reference>
<proteinExistence type="inferred from homology"/>
<dbReference type="PROSITE" id="PS51898">
    <property type="entry name" value="TYR_RECOMBINASE"/>
    <property type="match status" value="1"/>
</dbReference>
<evidence type="ECO:0000256" key="2">
    <source>
        <dbReference type="ARBA" id="ARBA00022490"/>
    </source>
</evidence>
<organism evidence="11">
    <name type="scientific">freshwater metagenome</name>
    <dbReference type="NCBI Taxonomy" id="449393"/>
    <lineage>
        <taxon>unclassified sequences</taxon>
        <taxon>metagenomes</taxon>
        <taxon>ecological metagenomes</taxon>
    </lineage>
</organism>
<dbReference type="GO" id="GO:0007059">
    <property type="term" value="P:chromosome segregation"/>
    <property type="evidence" value="ECO:0007669"/>
    <property type="project" value="UniProtKB-KW"/>
</dbReference>
<evidence type="ECO:0000256" key="1">
    <source>
        <dbReference type="ARBA" id="ARBA00004496"/>
    </source>
</evidence>
<dbReference type="SUPFAM" id="SSF56349">
    <property type="entry name" value="DNA breaking-rejoining enzymes"/>
    <property type="match status" value="1"/>
</dbReference>
<keyword evidence="3" id="KW-0132">Cell division</keyword>
<evidence type="ECO:0000256" key="7">
    <source>
        <dbReference type="ARBA" id="ARBA00023172"/>
    </source>
</evidence>
<sequence length="296" mass="33052">MHAKATAELPRDAIRFLEHISVERGASRNTLVSYRRDLIDFFSRHERLDQVAVSQFLTELRRSGLAESSIARKISSLRSLEEFLALSDATRIGWRVDLKARGRRLPKSLSYDTIRKLLESPDDSIAGIRDRAILESLYSAGMRVSECISLDVSQFVGEPSGTHFLRITGKGGKERMVPIGEHAARACRDYLVRSRPALVVGGMEPALFLNGQGKRLSRQGVWQIIKRAAKRAGIEDSVTPHTFRHAFATHMLERGADVRSVQELLGHSSVVTTQIYTMVTGDVLRETHSVAHPRAT</sequence>
<dbReference type="InterPro" id="IPR011010">
    <property type="entry name" value="DNA_brk_join_enz"/>
</dbReference>
<dbReference type="NCBIfam" id="NF001399">
    <property type="entry name" value="PRK00283.1"/>
    <property type="match status" value="1"/>
</dbReference>
<evidence type="ECO:0000313" key="11">
    <source>
        <dbReference type="EMBL" id="CAB4563716.1"/>
    </source>
</evidence>
<dbReference type="AlphaFoldDB" id="A0A6J6DK60"/>
<dbReference type="InterPro" id="IPR010998">
    <property type="entry name" value="Integrase_recombinase_N"/>
</dbReference>
<evidence type="ECO:0000256" key="3">
    <source>
        <dbReference type="ARBA" id="ARBA00022618"/>
    </source>
</evidence>
<dbReference type="Pfam" id="PF02899">
    <property type="entry name" value="Phage_int_SAM_1"/>
    <property type="match status" value="1"/>
</dbReference>
<keyword evidence="2" id="KW-0963">Cytoplasm</keyword>
<dbReference type="PROSITE" id="PS51900">
    <property type="entry name" value="CB"/>
    <property type="match status" value="1"/>
</dbReference>
<keyword evidence="4" id="KW-0159">Chromosome partition</keyword>
<dbReference type="HAMAP" id="MF_01808">
    <property type="entry name" value="Recomb_XerC_XerD"/>
    <property type="match status" value="1"/>
</dbReference>
<evidence type="ECO:0000256" key="5">
    <source>
        <dbReference type="ARBA" id="ARBA00022908"/>
    </source>
</evidence>
<dbReference type="SUPFAM" id="SSF47823">
    <property type="entry name" value="lambda integrase-like, N-terminal domain"/>
    <property type="match status" value="1"/>
</dbReference>
<evidence type="ECO:0000259" key="10">
    <source>
        <dbReference type="PROSITE" id="PS51900"/>
    </source>
</evidence>
<gene>
    <name evidence="11" type="ORF">UFOPK1650_00335</name>
</gene>
<dbReference type="GO" id="GO:0005737">
    <property type="term" value="C:cytoplasm"/>
    <property type="evidence" value="ECO:0007669"/>
    <property type="project" value="UniProtKB-SubCell"/>
</dbReference>
<dbReference type="InterPro" id="IPR004107">
    <property type="entry name" value="Integrase_SAM-like_N"/>
</dbReference>
<evidence type="ECO:0000256" key="6">
    <source>
        <dbReference type="ARBA" id="ARBA00023125"/>
    </source>
</evidence>
<comment type="subcellular location">
    <subcellularLocation>
        <location evidence="1">Cytoplasm</location>
    </subcellularLocation>
</comment>